<sequence length="446" mass="50391">MKNNIKDNIKIGIVVHGPTIIDSGYAMKIIDILSSFGEVEAILGGNIGKTAVIDASLENIIDISTRRLPSESVKIFKEKSKDYIFLINYGNSQITGQTFGFKVFKNSFINNGWKYPKFIQIERPGEDNGSLISWNIFDFEYNDNSLDISTKNIINKIINEIAILFSLDIVDPHDILNKYFDNNDLALFEDYIEFIKSNNENNEYNYINIQNDLDFEDKIVRDIRGVNPNENIFVNGLVIGKSTSCKLKLIATNGYITEIVGGVLNTNASQKLGKVDLNKVIVKTGLLRKLKVTPRILEDSDIMSNNNNNNNCFKVAFVDNGFYDIYNLNSVDLAIAIGDDTTLIASDILYRFNIPIIGIINGNIDNVVLEGFQTKGSIIIELGDDLDNIIGTLIFKELFSSKNIIKYEKNSYSNNFSSKHLFIEDFSKKILKIVKNITSNYKLNYY</sequence>
<evidence type="ECO:0008006" key="3">
    <source>
        <dbReference type="Google" id="ProtNLM"/>
    </source>
</evidence>
<dbReference type="Proteomes" id="UP000077066">
    <property type="component" value="Unassembled WGS sequence"/>
</dbReference>
<organism evidence="1 2">
    <name type="scientific">Methanobrevibacter filiformis</name>
    <dbReference type="NCBI Taxonomy" id="55758"/>
    <lineage>
        <taxon>Archaea</taxon>
        <taxon>Methanobacteriati</taxon>
        <taxon>Methanobacteriota</taxon>
        <taxon>Methanomada group</taxon>
        <taxon>Methanobacteria</taxon>
        <taxon>Methanobacteriales</taxon>
        <taxon>Methanobacteriaceae</taxon>
        <taxon>Methanobrevibacter</taxon>
    </lineage>
</organism>
<name>A0A162FA14_9EURY</name>
<dbReference type="RefSeq" id="WP_245637490.1">
    <property type="nucleotide sequence ID" value="NZ_LWMT01000287.1"/>
</dbReference>
<protein>
    <recommendedName>
        <fullName evidence="3">DUF2117 domain-containing protein</fullName>
    </recommendedName>
</protein>
<dbReference type="AlphaFoldDB" id="A0A162FA14"/>
<dbReference type="Pfam" id="PF09890">
    <property type="entry name" value="DUF2117"/>
    <property type="match status" value="1"/>
</dbReference>
<dbReference type="PATRIC" id="fig|55758.3.peg.2114"/>
<proteinExistence type="predicted"/>
<comment type="caution">
    <text evidence="1">The sequence shown here is derived from an EMBL/GenBank/DDBJ whole genome shotgun (WGS) entry which is preliminary data.</text>
</comment>
<reference evidence="1 2" key="1">
    <citation type="submission" date="2016-04" db="EMBL/GenBank/DDBJ databases">
        <title>Genome sequence of Methanobrevibacter filiformis DSM 11501.</title>
        <authorList>
            <person name="Poehlein A."/>
            <person name="Seedorf H."/>
            <person name="Daniel R."/>
        </authorList>
    </citation>
    <scope>NUCLEOTIDE SEQUENCE [LARGE SCALE GENOMIC DNA]</scope>
    <source>
        <strain evidence="1 2">DSM 11501</strain>
    </source>
</reference>
<dbReference type="InterPro" id="IPR012032">
    <property type="entry name" value="UCP006598"/>
</dbReference>
<keyword evidence="2" id="KW-1185">Reference proteome</keyword>
<evidence type="ECO:0000313" key="1">
    <source>
        <dbReference type="EMBL" id="KZX10085.1"/>
    </source>
</evidence>
<dbReference type="STRING" id="55758.MBFIL_18960"/>
<accession>A0A162FA14</accession>
<dbReference type="EMBL" id="LWMT01000287">
    <property type="protein sequence ID" value="KZX10085.1"/>
    <property type="molecule type" value="Genomic_DNA"/>
</dbReference>
<evidence type="ECO:0000313" key="2">
    <source>
        <dbReference type="Proteomes" id="UP000077066"/>
    </source>
</evidence>
<gene>
    <name evidence="1" type="ORF">MBFIL_18960</name>
</gene>